<dbReference type="SUPFAM" id="SSF117916">
    <property type="entry name" value="Fe-S cluster assembly (FSCA) domain-like"/>
    <property type="match status" value="1"/>
</dbReference>
<dbReference type="Proteomes" id="UP001300502">
    <property type="component" value="Unassembled WGS sequence"/>
</dbReference>
<dbReference type="InterPro" id="IPR039796">
    <property type="entry name" value="MIP18"/>
</dbReference>
<accession>A0AAV9IAY0</accession>
<dbReference type="Pfam" id="PF01883">
    <property type="entry name" value="FeS_assembly_P"/>
    <property type="match status" value="1"/>
</dbReference>
<dbReference type="PANTHER" id="PTHR12377:SF2">
    <property type="entry name" value="CYTOSOLIC IRON-SULFUR ASSEMBLY COMPONENT 2A"/>
    <property type="match status" value="1"/>
</dbReference>
<name>A0AAV9IAY0_9RHOD</name>
<feature type="domain" description="MIP18 family-like" evidence="3">
    <location>
        <begin position="24"/>
        <end position="95"/>
    </location>
</feature>
<keyword evidence="5" id="KW-1185">Reference proteome</keyword>
<keyword evidence="2" id="KW-0159">Chromosome partition</keyword>
<dbReference type="InterPro" id="IPR002744">
    <property type="entry name" value="MIP18-like"/>
</dbReference>
<evidence type="ECO:0000256" key="2">
    <source>
        <dbReference type="ARBA" id="ARBA00022829"/>
    </source>
</evidence>
<dbReference type="Gene3D" id="3.30.300.130">
    <property type="entry name" value="Fe-S cluster assembly (FSCA)"/>
    <property type="match status" value="1"/>
</dbReference>
<gene>
    <name evidence="4" type="ORF">GAYE_SCF03G2378</name>
</gene>
<sequence>MDNPNPQVRCTERRKELSSSASLEEKIFEAIRDIRDPEHPYSLEQLSVVDPQSIAVIQDLKGSRLKGLVKIEFTPTVPHCSLASLIGLCVIARIRDENLLPPGYKLDIRVCEGTHESDREITKQLRDKERVFAALENKKLRQLIDDCLSTCKPVNHK</sequence>
<dbReference type="GO" id="GO:0051604">
    <property type="term" value="P:protein maturation"/>
    <property type="evidence" value="ECO:0007669"/>
    <property type="project" value="InterPro"/>
</dbReference>
<evidence type="ECO:0000313" key="5">
    <source>
        <dbReference type="Proteomes" id="UP001300502"/>
    </source>
</evidence>
<reference evidence="4 5" key="1">
    <citation type="submission" date="2022-07" db="EMBL/GenBank/DDBJ databases">
        <title>Genome-wide signatures of adaptation to extreme environments.</title>
        <authorList>
            <person name="Cho C.H."/>
            <person name="Yoon H.S."/>
        </authorList>
    </citation>
    <scope>NUCLEOTIDE SEQUENCE [LARGE SCALE GENOMIC DNA]</scope>
    <source>
        <strain evidence="4 5">108.79 E11</strain>
    </source>
</reference>
<evidence type="ECO:0000259" key="3">
    <source>
        <dbReference type="Pfam" id="PF01883"/>
    </source>
</evidence>
<dbReference type="GO" id="GO:0007059">
    <property type="term" value="P:chromosome segregation"/>
    <property type="evidence" value="ECO:0007669"/>
    <property type="project" value="UniProtKB-KW"/>
</dbReference>
<evidence type="ECO:0000256" key="1">
    <source>
        <dbReference type="ARBA" id="ARBA00010381"/>
    </source>
</evidence>
<dbReference type="Gene3D" id="6.10.250.1280">
    <property type="match status" value="1"/>
</dbReference>
<comment type="similarity">
    <text evidence="1">Belongs to the MIP18 family.</text>
</comment>
<dbReference type="InterPro" id="IPR034904">
    <property type="entry name" value="FSCA_dom_sf"/>
</dbReference>
<proteinExistence type="inferred from homology"/>
<dbReference type="AlphaFoldDB" id="A0AAV9IAY0"/>
<organism evidence="4 5">
    <name type="scientific">Galdieria yellowstonensis</name>
    <dbReference type="NCBI Taxonomy" id="3028027"/>
    <lineage>
        <taxon>Eukaryota</taxon>
        <taxon>Rhodophyta</taxon>
        <taxon>Bangiophyceae</taxon>
        <taxon>Galdieriales</taxon>
        <taxon>Galdieriaceae</taxon>
        <taxon>Galdieria</taxon>
    </lineage>
</organism>
<dbReference type="EMBL" id="JANCYU010000023">
    <property type="protein sequence ID" value="KAK4524477.1"/>
    <property type="molecule type" value="Genomic_DNA"/>
</dbReference>
<dbReference type="PANTHER" id="PTHR12377">
    <property type="entry name" value="CYTOSOLIC IRON-SULFUR ASSEMBLY COMPONENT 2B-RELATED"/>
    <property type="match status" value="1"/>
</dbReference>
<comment type="caution">
    <text evidence="4">The sequence shown here is derived from an EMBL/GenBank/DDBJ whole genome shotgun (WGS) entry which is preliminary data.</text>
</comment>
<protein>
    <recommendedName>
        <fullName evidence="3">MIP18 family-like domain-containing protein</fullName>
    </recommendedName>
</protein>
<evidence type="ECO:0000313" key="4">
    <source>
        <dbReference type="EMBL" id="KAK4524477.1"/>
    </source>
</evidence>